<dbReference type="AlphaFoldDB" id="A0A914WEM2"/>
<feature type="compositionally biased region" description="Basic and acidic residues" evidence="1">
    <location>
        <begin position="25"/>
        <end position="39"/>
    </location>
</feature>
<name>A0A914WEM2_9BILA</name>
<feature type="region of interest" description="Disordered" evidence="1">
    <location>
        <begin position="1"/>
        <end position="39"/>
    </location>
</feature>
<keyword evidence="2" id="KW-1185">Reference proteome</keyword>
<dbReference type="Proteomes" id="UP000887566">
    <property type="component" value="Unplaced"/>
</dbReference>
<dbReference type="WBParaSite" id="PSAMB.scaffold3953size16268.g23018.t1">
    <property type="protein sequence ID" value="PSAMB.scaffold3953size16268.g23018.t1"/>
    <property type="gene ID" value="PSAMB.scaffold3953size16268.g23018"/>
</dbReference>
<proteinExistence type="predicted"/>
<organism evidence="2 3">
    <name type="scientific">Plectus sambesii</name>
    <dbReference type="NCBI Taxonomy" id="2011161"/>
    <lineage>
        <taxon>Eukaryota</taxon>
        <taxon>Metazoa</taxon>
        <taxon>Ecdysozoa</taxon>
        <taxon>Nematoda</taxon>
        <taxon>Chromadorea</taxon>
        <taxon>Plectida</taxon>
        <taxon>Plectina</taxon>
        <taxon>Plectoidea</taxon>
        <taxon>Plectidae</taxon>
        <taxon>Plectus</taxon>
    </lineage>
</organism>
<evidence type="ECO:0000313" key="3">
    <source>
        <dbReference type="WBParaSite" id="PSAMB.scaffold3953size16268.g23018.t1"/>
    </source>
</evidence>
<evidence type="ECO:0000313" key="2">
    <source>
        <dbReference type="Proteomes" id="UP000887566"/>
    </source>
</evidence>
<reference evidence="3" key="1">
    <citation type="submission" date="2022-11" db="UniProtKB">
        <authorList>
            <consortium name="WormBaseParasite"/>
        </authorList>
    </citation>
    <scope>IDENTIFICATION</scope>
</reference>
<evidence type="ECO:0000256" key="1">
    <source>
        <dbReference type="SAM" id="MobiDB-lite"/>
    </source>
</evidence>
<sequence>MSSVDKGAEPAPGEVELTRCPGSELGRERERERKRARERELTSPGALWIVCRRRKDARKRKRVLQQQQQQHKVALREDDAGIRCLLRRLDATEHAGVWLFRSVERARLPPKPTSA</sequence>
<protein>
    <submittedName>
        <fullName evidence="3">Uncharacterized protein</fullName>
    </submittedName>
</protein>
<accession>A0A914WEM2</accession>